<dbReference type="GO" id="GO:0080120">
    <property type="term" value="P:CAAX-box protein maturation"/>
    <property type="evidence" value="ECO:0007669"/>
    <property type="project" value="UniProtKB-ARBA"/>
</dbReference>
<keyword evidence="1" id="KW-0472">Membrane</keyword>
<organism evidence="3">
    <name type="scientific">marine metagenome</name>
    <dbReference type="NCBI Taxonomy" id="408172"/>
    <lineage>
        <taxon>unclassified sequences</taxon>
        <taxon>metagenomes</taxon>
        <taxon>ecological metagenomes</taxon>
    </lineage>
</organism>
<sequence>MINTLKNPKGPHNPQVFCTNCGKILAESDHPFCHHCGVQFSEERTIPADRAFILAALYGKNSWTRWIICSVSVVIMWQLVGALPLAAVCGFLSRFGLWGFNCTSLNIEGPSHVPGFALTMASPVIGAVSMWFLSALIQQKKLLPMITGRLRFDYERFAFAMLVVFVLSMISLAVELKLNTAEAMGGELTRNPVTFDYVILAIFVVILVPVQAGMEEVFFRGYLLQGLSLVSRSRMFLLISTSLIFAAVHLANPEPWEYGILPYMAAILSLGAFMGILTLVDGGLELAIGFHTMNNIWSFLVVGLENSVMPTPSLYVLKIDSLEIGAALIPGIFQFVILLGIFGWRYGWFRGRNQPSRS</sequence>
<feature type="transmembrane region" description="Helical" evidence="1">
    <location>
        <begin position="258"/>
        <end position="279"/>
    </location>
</feature>
<keyword evidence="1" id="KW-0812">Transmembrane</keyword>
<dbReference type="InterPro" id="IPR003675">
    <property type="entry name" value="Rce1/LyrA-like_dom"/>
</dbReference>
<feature type="transmembrane region" description="Helical" evidence="1">
    <location>
        <begin position="113"/>
        <end position="137"/>
    </location>
</feature>
<keyword evidence="1" id="KW-1133">Transmembrane helix</keyword>
<feature type="transmembrane region" description="Helical" evidence="1">
    <location>
        <begin position="157"/>
        <end position="174"/>
    </location>
</feature>
<proteinExistence type="predicted"/>
<evidence type="ECO:0000259" key="2">
    <source>
        <dbReference type="Pfam" id="PF02517"/>
    </source>
</evidence>
<feature type="transmembrane region" description="Helical" evidence="1">
    <location>
        <begin position="286"/>
        <end position="304"/>
    </location>
</feature>
<evidence type="ECO:0000313" key="3">
    <source>
        <dbReference type="EMBL" id="SUZ93929.1"/>
    </source>
</evidence>
<feature type="transmembrane region" description="Helical" evidence="1">
    <location>
        <begin position="235"/>
        <end position="252"/>
    </location>
</feature>
<accession>A0A381RS82</accession>
<protein>
    <recommendedName>
        <fullName evidence="2">CAAX prenyl protease 2/Lysostaphin resistance protein A-like domain-containing protein</fullName>
    </recommendedName>
</protein>
<dbReference type="Pfam" id="PF02517">
    <property type="entry name" value="Rce1-like"/>
    <property type="match status" value="1"/>
</dbReference>
<feature type="transmembrane region" description="Helical" evidence="1">
    <location>
        <begin position="194"/>
        <end position="214"/>
    </location>
</feature>
<evidence type="ECO:0000256" key="1">
    <source>
        <dbReference type="SAM" id="Phobius"/>
    </source>
</evidence>
<feature type="domain" description="CAAX prenyl protease 2/Lysostaphin resistance protein A-like" evidence="2">
    <location>
        <begin position="201"/>
        <end position="296"/>
    </location>
</feature>
<name>A0A381RS82_9ZZZZ</name>
<dbReference type="AlphaFoldDB" id="A0A381RS82"/>
<dbReference type="EMBL" id="UINC01002188">
    <property type="protein sequence ID" value="SUZ93929.1"/>
    <property type="molecule type" value="Genomic_DNA"/>
</dbReference>
<dbReference type="GO" id="GO:0004175">
    <property type="term" value="F:endopeptidase activity"/>
    <property type="evidence" value="ECO:0007669"/>
    <property type="project" value="UniProtKB-ARBA"/>
</dbReference>
<feature type="transmembrane region" description="Helical" evidence="1">
    <location>
        <begin position="324"/>
        <end position="348"/>
    </location>
</feature>
<gene>
    <name evidence="3" type="ORF">METZ01_LOCUS46783</name>
</gene>
<reference evidence="3" key="1">
    <citation type="submission" date="2018-05" db="EMBL/GenBank/DDBJ databases">
        <authorList>
            <person name="Lanie J.A."/>
            <person name="Ng W.-L."/>
            <person name="Kazmierczak K.M."/>
            <person name="Andrzejewski T.M."/>
            <person name="Davidsen T.M."/>
            <person name="Wayne K.J."/>
            <person name="Tettelin H."/>
            <person name="Glass J.I."/>
            <person name="Rusch D."/>
            <person name="Podicherti R."/>
            <person name="Tsui H.-C.T."/>
            <person name="Winkler M.E."/>
        </authorList>
    </citation>
    <scope>NUCLEOTIDE SEQUENCE</scope>
</reference>
<feature type="transmembrane region" description="Helical" evidence="1">
    <location>
        <begin position="66"/>
        <end position="93"/>
    </location>
</feature>